<evidence type="ECO:0000256" key="3">
    <source>
        <dbReference type="ARBA" id="ARBA00022692"/>
    </source>
</evidence>
<protein>
    <submittedName>
        <fullName evidence="8">DMT family transporter</fullName>
    </submittedName>
</protein>
<evidence type="ECO:0000256" key="1">
    <source>
        <dbReference type="ARBA" id="ARBA00004141"/>
    </source>
</evidence>
<evidence type="ECO:0000256" key="6">
    <source>
        <dbReference type="SAM" id="Phobius"/>
    </source>
</evidence>
<dbReference type="PANTHER" id="PTHR32322">
    <property type="entry name" value="INNER MEMBRANE TRANSPORTER"/>
    <property type="match status" value="1"/>
</dbReference>
<feature type="domain" description="EamA" evidence="7">
    <location>
        <begin position="159"/>
        <end position="293"/>
    </location>
</feature>
<accession>A0ABS3KE42</accession>
<feature type="transmembrane region" description="Helical" evidence="6">
    <location>
        <begin position="14"/>
        <end position="36"/>
    </location>
</feature>
<evidence type="ECO:0000256" key="5">
    <source>
        <dbReference type="ARBA" id="ARBA00023136"/>
    </source>
</evidence>
<name>A0ABS3KE42_9PROT</name>
<reference evidence="8 9" key="1">
    <citation type="submission" date="2020-09" db="EMBL/GenBank/DDBJ databases">
        <title>Roseomonas.</title>
        <authorList>
            <person name="Zhu W."/>
        </authorList>
    </citation>
    <scope>NUCLEOTIDE SEQUENCE [LARGE SCALE GENOMIC DNA]</scope>
    <source>
        <strain evidence="8 9">1311</strain>
    </source>
</reference>
<feature type="transmembrane region" description="Helical" evidence="6">
    <location>
        <begin position="158"/>
        <end position="178"/>
    </location>
</feature>
<sequence>MSAAAAAPLSRSGLWLRLIVIAGLWGAAFPLLRYVAPAMSPMAVAAIRALFSAAAVTLFLTLRGSLSWPSGATWGHILVVGTLNGWVPNILTASAMTGIESAPAALIQSISPLVVGGLSLLLLRDERPGAGMFLGLALGLLGIAVILGPGALSGEADLWAAGMMAVVAVSYALGTLYVRRVRPAVPEHLVVGQQVVALLVCAPAALAVEGLAFLDQPREIWIALVLLGVAGSAVPLSLFIALLGRAPAAKASLVSYLQPVSAALVGALWLGEWPAPQVLAGGVVVLGGVWLATRR</sequence>
<dbReference type="InterPro" id="IPR000620">
    <property type="entry name" value="EamA_dom"/>
</dbReference>
<evidence type="ECO:0000256" key="4">
    <source>
        <dbReference type="ARBA" id="ARBA00022989"/>
    </source>
</evidence>
<keyword evidence="5 6" id="KW-0472">Membrane</keyword>
<organism evidence="8 9">
    <name type="scientific">Roseomonas marmotae</name>
    <dbReference type="NCBI Taxonomy" id="2768161"/>
    <lineage>
        <taxon>Bacteria</taxon>
        <taxon>Pseudomonadati</taxon>
        <taxon>Pseudomonadota</taxon>
        <taxon>Alphaproteobacteria</taxon>
        <taxon>Acetobacterales</taxon>
        <taxon>Roseomonadaceae</taxon>
        <taxon>Roseomonas</taxon>
    </lineage>
</organism>
<comment type="similarity">
    <text evidence="2">Belongs to the EamA transporter family.</text>
</comment>
<gene>
    <name evidence="8" type="ORF">IAI60_14025</name>
</gene>
<feature type="transmembrane region" description="Helical" evidence="6">
    <location>
        <begin position="42"/>
        <end position="62"/>
    </location>
</feature>
<feature type="transmembrane region" description="Helical" evidence="6">
    <location>
        <begin position="277"/>
        <end position="293"/>
    </location>
</feature>
<feature type="transmembrane region" description="Helical" evidence="6">
    <location>
        <begin position="190"/>
        <end position="214"/>
    </location>
</feature>
<keyword evidence="9" id="KW-1185">Reference proteome</keyword>
<comment type="subcellular location">
    <subcellularLocation>
        <location evidence="1">Membrane</location>
        <topology evidence="1">Multi-pass membrane protein</topology>
    </subcellularLocation>
</comment>
<evidence type="ECO:0000313" key="8">
    <source>
        <dbReference type="EMBL" id="MBO1075729.1"/>
    </source>
</evidence>
<dbReference type="Proteomes" id="UP001518990">
    <property type="component" value="Unassembled WGS sequence"/>
</dbReference>
<proteinExistence type="inferred from homology"/>
<comment type="caution">
    <text evidence="8">The sequence shown here is derived from an EMBL/GenBank/DDBJ whole genome shotgun (WGS) entry which is preliminary data.</text>
</comment>
<evidence type="ECO:0000259" key="7">
    <source>
        <dbReference type="Pfam" id="PF00892"/>
    </source>
</evidence>
<dbReference type="EMBL" id="JACTNF010000014">
    <property type="protein sequence ID" value="MBO1075729.1"/>
    <property type="molecule type" value="Genomic_DNA"/>
</dbReference>
<dbReference type="InterPro" id="IPR037185">
    <property type="entry name" value="EmrE-like"/>
</dbReference>
<evidence type="ECO:0000256" key="2">
    <source>
        <dbReference type="ARBA" id="ARBA00007362"/>
    </source>
</evidence>
<keyword evidence="3 6" id="KW-0812">Transmembrane</keyword>
<evidence type="ECO:0000313" key="9">
    <source>
        <dbReference type="Proteomes" id="UP001518990"/>
    </source>
</evidence>
<dbReference type="Pfam" id="PF00892">
    <property type="entry name" value="EamA"/>
    <property type="match status" value="2"/>
</dbReference>
<dbReference type="RefSeq" id="WP_207448132.1">
    <property type="nucleotide sequence ID" value="NZ_CP061091.1"/>
</dbReference>
<feature type="domain" description="EamA" evidence="7">
    <location>
        <begin position="18"/>
        <end position="147"/>
    </location>
</feature>
<dbReference type="InterPro" id="IPR050638">
    <property type="entry name" value="AA-Vitamin_Transporters"/>
</dbReference>
<dbReference type="PANTHER" id="PTHR32322:SF2">
    <property type="entry name" value="EAMA DOMAIN-CONTAINING PROTEIN"/>
    <property type="match status" value="1"/>
</dbReference>
<feature type="transmembrane region" description="Helical" evidence="6">
    <location>
        <begin position="253"/>
        <end position="271"/>
    </location>
</feature>
<feature type="transmembrane region" description="Helical" evidence="6">
    <location>
        <begin position="130"/>
        <end position="152"/>
    </location>
</feature>
<dbReference type="SUPFAM" id="SSF103481">
    <property type="entry name" value="Multidrug resistance efflux transporter EmrE"/>
    <property type="match status" value="2"/>
</dbReference>
<feature type="transmembrane region" description="Helical" evidence="6">
    <location>
        <begin position="74"/>
        <end position="96"/>
    </location>
</feature>
<keyword evidence="4 6" id="KW-1133">Transmembrane helix</keyword>
<feature type="transmembrane region" description="Helical" evidence="6">
    <location>
        <begin position="220"/>
        <end position="241"/>
    </location>
</feature>
<feature type="transmembrane region" description="Helical" evidence="6">
    <location>
        <begin position="102"/>
        <end position="123"/>
    </location>
</feature>